<comment type="caution">
    <text evidence="2">The sequence shown here is derived from an EMBL/GenBank/DDBJ whole genome shotgun (WGS) entry which is preliminary data.</text>
</comment>
<gene>
    <name evidence="2" type="ORF">CVLEPA_LOCUS21616</name>
</gene>
<evidence type="ECO:0000256" key="1">
    <source>
        <dbReference type="SAM" id="MobiDB-lite"/>
    </source>
</evidence>
<dbReference type="EMBL" id="CAWYQH010000108">
    <property type="protein sequence ID" value="CAK8689644.1"/>
    <property type="molecule type" value="Genomic_DNA"/>
</dbReference>
<feature type="compositionally biased region" description="Basic and acidic residues" evidence="1">
    <location>
        <begin position="143"/>
        <end position="173"/>
    </location>
</feature>
<protein>
    <submittedName>
        <fullName evidence="2">Uncharacterized protein</fullName>
    </submittedName>
</protein>
<feature type="region of interest" description="Disordered" evidence="1">
    <location>
        <begin position="123"/>
        <end position="173"/>
    </location>
</feature>
<feature type="compositionally biased region" description="Polar residues" evidence="1">
    <location>
        <begin position="482"/>
        <end position="502"/>
    </location>
</feature>
<accession>A0ABP0GFR6</accession>
<evidence type="ECO:0000313" key="2">
    <source>
        <dbReference type="EMBL" id="CAK8689644.1"/>
    </source>
</evidence>
<feature type="region of interest" description="Disordered" evidence="1">
    <location>
        <begin position="372"/>
        <end position="401"/>
    </location>
</feature>
<evidence type="ECO:0000313" key="3">
    <source>
        <dbReference type="Proteomes" id="UP001642483"/>
    </source>
</evidence>
<feature type="compositionally biased region" description="Polar residues" evidence="1">
    <location>
        <begin position="123"/>
        <end position="134"/>
    </location>
</feature>
<sequence length="544" mass="61581">MLSKLRRSQSETYDRSKVGVLRGMPALKQMRSSKRQQQENNIWVHLPKFENPPPPLNEFERTGVFSNVKEMKYIGEQPDLLQMTKQNTPDVLASAQLDTGSREPELNKEKEEIGSDVISDILSRNSSSCQNPNHTKPKPRVQPRGDKNKGRNLHNIKEQRKAHRESDITKSMRALTPRERESIMCLEEVLKHHAANNASDKEDCDDEVFGTEKPAVQKDIAQNDDESDVESIIDMVGNLSDFSSSSTTSPKSTQPFPQNYKKLELIHAGSNTEICGKGEVNYPKYVSRSTVYDEIGSIPEDDYLKQPDFKHFYGKYNVTQQVDREDHSPRESSNDFKDTQMFDKKPLQDFNQPNNAVDQSIAPEATYAVVKKPNKRGKNFNPQEEPKPDKLIKKDKTDDNQITAKNSRAFWENVTNRNHLNNGNQIKIAGLVAKDRHSNRKNEKVLPPPVAPKTKLSSKAKKSQDQKNKPNKNNFSEDGHQTDNFSEKMSTAHKASSGNANDSESDSADIIAIPRQTTIMNARSPNAHKPFVVTPAVKHILSWN</sequence>
<organism evidence="2 3">
    <name type="scientific">Clavelina lepadiformis</name>
    <name type="common">Light-bulb sea squirt</name>
    <name type="synonym">Ascidia lepadiformis</name>
    <dbReference type="NCBI Taxonomy" id="159417"/>
    <lineage>
        <taxon>Eukaryota</taxon>
        <taxon>Metazoa</taxon>
        <taxon>Chordata</taxon>
        <taxon>Tunicata</taxon>
        <taxon>Ascidiacea</taxon>
        <taxon>Aplousobranchia</taxon>
        <taxon>Clavelinidae</taxon>
        <taxon>Clavelina</taxon>
    </lineage>
</organism>
<dbReference type="Proteomes" id="UP001642483">
    <property type="component" value="Unassembled WGS sequence"/>
</dbReference>
<name>A0ABP0GFR6_CLALP</name>
<proteinExistence type="predicted"/>
<feature type="region of interest" description="Disordered" evidence="1">
    <location>
        <begin position="436"/>
        <end position="508"/>
    </location>
</feature>
<reference evidence="2 3" key="1">
    <citation type="submission" date="2024-02" db="EMBL/GenBank/DDBJ databases">
        <authorList>
            <person name="Daric V."/>
            <person name="Darras S."/>
        </authorList>
    </citation>
    <scope>NUCLEOTIDE SEQUENCE [LARGE SCALE GENOMIC DNA]</scope>
</reference>
<feature type="compositionally biased region" description="Basic and acidic residues" evidence="1">
    <location>
        <begin position="384"/>
        <end position="399"/>
    </location>
</feature>
<keyword evidence="3" id="KW-1185">Reference proteome</keyword>